<evidence type="ECO:0000256" key="1">
    <source>
        <dbReference type="ARBA" id="ARBA00004123"/>
    </source>
</evidence>
<evidence type="ECO:0000256" key="2">
    <source>
        <dbReference type="ARBA" id="ARBA00004167"/>
    </source>
</evidence>
<evidence type="ECO:0000256" key="10">
    <source>
        <dbReference type="ARBA" id="ARBA00023125"/>
    </source>
</evidence>
<keyword evidence="12" id="KW-0804">Transcription</keyword>
<evidence type="ECO:0000256" key="9">
    <source>
        <dbReference type="ARBA" id="ARBA00023015"/>
    </source>
</evidence>
<comment type="caution">
    <text evidence="16">The sequence shown here is derived from an EMBL/GenBank/DDBJ whole genome shotgun (WGS) entry which is preliminary data.</text>
</comment>
<dbReference type="Pfam" id="PF00170">
    <property type="entry name" value="bZIP_1"/>
    <property type="match status" value="1"/>
</dbReference>
<name>A0ABQ8EEB6_BRANA</name>
<dbReference type="InterPro" id="IPR046347">
    <property type="entry name" value="bZIP_sf"/>
</dbReference>
<dbReference type="Gene3D" id="1.20.5.3310">
    <property type="match status" value="1"/>
</dbReference>
<sequence>MEKTLSVEEISCNHLWSELAEETNGTTAKGMMNRSDSEWAFQRFIQESSSAGEAVYGVSVSGPPSPSVPVDSEEYREFLKSKLNLACAAVAMKRGAFSKPQDTSVRSENGGAYTSTASDQGSLASSKATPVMSSAITSGSELSGDEEETNMNPTNVKRVKRMLSNRESARRSRRRKQAHLSELETQVSQLRVENSNLMKGLTDVTQTFNEAAVENRVLKANIETLRAKVKMAEETVKRLTGFNPMYHTMPQVSTVSNPSETSDSVDTSIRVTTSEISSGNKNKALTGCKMNRTESMRRVASLEHLQKRIRSVGDHNGYKCCDSFFSQTNFFASLIIRLNTRSLVAIRPEQRRKSLTCNALFGLGVPEIAVIAGVAALLFGPKNLPEIGKSLGKTVKSFQQAAKEFSLSLKPNLKILLLTHLRSEQQGRGKKRGFQLPQAPRTMYKYDKT</sequence>
<dbReference type="InterPro" id="IPR020983">
    <property type="entry name" value="Basic_leucine-zipper_C"/>
</dbReference>
<feature type="region of interest" description="Disordered" evidence="14">
    <location>
        <begin position="163"/>
        <end position="182"/>
    </location>
</feature>
<evidence type="ECO:0000256" key="3">
    <source>
        <dbReference type="ARBA" id="ARBA00007163"/>
    </source>
</evidence>
<dbReference type="Pfam" id="PF02416">
    <property type="entry name" value="TatA_B_E"/>
    <property type="match status" value="1"/>
</dbReference>
<evidence type="ECO:0000256" key="13">
    <source>
        <dbReference type="ARBA" id="ARBA00023242"/>
    </source>
</evidence>
<accession>A0ABQ8EEB6</accession>
<dbReference type="Proteomes" id="UP000824890">
    <property type="component" value="Unassembled WGS sequence"/>
</dbReference>
<comment type="similarity">
    <text evidence="3">Belongs to the bZIP family.</text>
</comment>
<keyword evidence="17" id="KW-1185">Reference proteome</keyword>
<keyword evidence="4" id="KW-0813">Transport</keyword>
<evidence type="ECO:0000256" key="4">
    <source>
        <dbReference type="ARBA" id="ARBA00022448"/>
    </source>
</evidence>
<keyword evidence="10" id="KW-0238">DNA-binding</keyword>
<dbReference type="InterPro" id="IPR006312">
    <property type="entry name" value="TatA/E"/>
</dbReference>
<evidence type="ECO:0000259" key="15">
    <source>
        <dbReference type="PROSITE" id="PS50217"/>
    </source>
</evidence>
<evidence type="ECO:0000256" key="8">
    <source>
        <dbReference type="ARBA" id="ARBA00023010"/>
    </source>
</evidence>
<gene>
    <name evidence="16" type="ORF">HID58_007464</name>
</gene>
<evidence type="ECO:0000313" key="17">
    <source>
        <dbReference type="Proteomes" id="UP000824890"/>
    </source>
</evidence>
<dbReference type="InterPro" id="IPR003369">
    <property type="entry name" value="TatA/B/E"/>
</dbReference>
<evidence type="ECO:0000256" key="12">
    <source>
        <dbReference type="ARBA" id="ARBA00023163"/>
    </source>
</evidence>
<evidence type="ECO:0000313" key="16">
    <source>
        <dbReference type="EMBL" id="KAH0940003.1"/>
    </source>
</evidence>
<feature type="domain" description="BZIP" evidence="15">
    <location>
        <begin position="155"/>
        <end position="218"/>
    </location>
</feature>
<dbReference type="PANTHER" id="PTHR46408:SF21">
    <property type="entry name" value="BZIP DOMAIN-CONTAINING PROTEIN"/>
    <property type="match status" value="1"/>
</dbReference>
<reference evidence="16 17" key="1">
    <citation type="submission" date="2021-05" db="EMBL/GenBank/DDBJ databases">
        <title>Genome Assembly of Synthetic Allotetraploid Brassica napus Reveals Homoeologous Exchanges between Subgenomes.</title>
        <authorList>
            <person name="Davis J.T."/>
        </authorList>
    </citation>
    <scope>NUCLEOTIDE SEQUENCE [LARGE SCALE GENOMIC DNA]</scope>
    <source>
        <strain evidence="17">cv. Da-Ae</strain>
        <tissue evidence="16">Seedling</tissue>
    </source>
</reference>
<protein>
    <recommendedName>
        <fullName evidence="15">BZIP domain-containing protein</fullName>
    </recommendedName>
</protein>
<organism evidence="16 17">
    <name type="scientific">Brassica napus</name>
    <name type="common">Rape</name>
    <dbReference type="NCBI Taxonomy" id="3708"/>
    <lineage>
        <taxon>Eukaryota</taxon>
        <taxon>Viridiplantae</taxon>
        <taxon>Streptophyta</taxon>
        <taxon>Embryophyta</taxon>
        <taxon>Tracheophyta</taxon>
        <taxon>Spermatophyta</taxon>
        <taxon>Magnoliopsida</taxon>
        <taxon>eudicotyledons</taxon>
        <taxon>Gunneridae</taxon>
        <taxon>Pentapetalae</taxon>
        <taxon>rosids</taxon>
        <taxon>malvids</taxon>
        <taxon>Brassicales</taxon>
        <taxon>Brassicaceae</taxon>
        <taxon>Brassiceae</taxon>
        <taxon>Brassica</taxon>
    </lineage>
</organism>
<keyword evidence="6" id="KW-0653">Protein transport</keyword>
<evidence type="ECO:0000256" key="14">
    <source>
        <dbReference type="SAM" id="MobiDB-lite"/>
    </source>
</evidence>
<dbReference type="NCBIfam" id="TIGR01411">
    <property type="entry name" value="tatAE"/>
    <property type="match status" value="1"/>
</dbReference>
<evidence type="ECO:0000256" key="6">
    <source>
        <dbReference type="ARBA" id="ARBA00022927"/>
    </source>
</evidence>
<proteinExistence type="inferred from homology"/>
<keyword evidence="8" id="KW-0811">Translocation</keyword>
<dbReference type="PANTHER" id="PTHR46408">
    <property type="entry name" value="BASIC LEUCINE ZIPPER 63"/>
    <property type="match status" value="1"/>
</dbReference>
<evidence type="ECO:0000256" key="7">
    <source>
        <dbReference type="ARBA" id="ARBA00022989"/>
    </source>
</evidence>
<keyword evidence="11" id="KW-0472">Membrane</keyword>
<evidence type="ECO:0000256" key="5">
    <source>
        <dbReference type="ARBA" id="ARBA00022692"/>
    </source>
</evidence>
<dbReference type="SUPFAM" id="SSF57959">
    <property type="entry name" value="Leucine zipper domain"/>
    <property type="match status" value="1"/>
</dbReference>
<comment type="subcellular location">
    <subcellularLocation>
        <location evidence="2">Membrane</location>
        <topology evidence="2">Single-pass membrane protein</topology>
    </subcellularLocation>
    <subcellularLocation>
        <location evidence="1">Nucleus</location>
    </subcellularLocation>
</comment>
<dbReference type="InterPro" id="IPR004827">
    <property type="entry name" value="bZIP"/>
</dbReference>
<keyword evidence="9" id="KW-0805">Transcription regulation</keyword>
<dbReference type="PROSITE" id="PS00036">
    <property type="entry name" value="BZIP_BASIC"/>
    <property type="match status" value="1"/>
</dbReference>
<evidence type="ECO:0000256" key="11">
    <source>
        <dbReference type="ARBA" id="ARBA00023136"/>
    </source>
</evidence>
<dbReference type="PROSITE" id="PS50217">
    <property type="entry name" value="BZIP"/>
    <property type="match status" value="1"/>
</dbReference>
<keyword evidence="7" id="KW-1133">Transmembrane helix</keyword>
<feature type="region of interest" description="Disordered" evidence="14">
    <location>
        <begin position="96"/>
        <end position="154"/>
    </location>
</feature>
<dbReference type="SMART" id="SM00338">
    <property type="entry name" value="BRLZ"/>
    <property type="match status" value="1"/>
</dbReference>
<keyword evidence="13" id="KW-0539">Nucleus</keyword>
<dbReference type="EMBL" id="JAGKQM010000002">
    <property type="protein sequence ID" value="KAH0940003.1"/>
    <property type="molecule type" value="Genomic_DNA"/>
</dbReference>
<dbReference type="HAMAP" id="MF_00236">
    <property type="entry name" value="TatA_E"/>
    <property type="match status" value="1"/>
</dbReference>
<keyword evidence="5" id="KW-0812">Transmembrane</keyword>
<dbReference type="Pfam" id="PF12498">
    <property type="entry name" value="bZIP_C"/>
    <property type="match status" value="2"/>
</dbReference>
<dbReference type="Gene3D" id="1.20.5.170">
    <property type="match status" value="1"/>
</dbReference>
<feature type="compositionally biased region" description="Polar residues" evidence="14">
    <location>
        <begin position="100"/>
        <end position="141"/>
    </location>
</feature>